<feature type="coiled-coil region" evidence="7">
    <location>
        <begin position="668"/>
        <end position="748"/>
    </location>
</feature>
<dbReference type="Pfam" id="PF13426">
    <property type="entry name" value="PAS_9"/>
    <property type="match status" value="1"/>
</dbReference>
<evidence type="ECO:0000313" key="11">
    <source>
        <dbReference type="EMBL" id="QLH50403.1"/>
    </source>
</evidence>
<evidence type="ECO:0000313" key="12">
    <source>
        <dbReference type="Proteomes" id="UP000509684"/>
    </source>
</evidence>
<dbReference type="PANTHER" id="PTHR24422:SF27">
    <property type="entry name" value="PROTEIN-GLUTAMATE O-METHYLTRANSFERASE"/>
    <property type="match status" value="1"/>
</dbReference>
<dbReference type="Pfam" id="PF01739">
    <property type="entry name" value="CheR"/>
    <property type="match status" value="1"/>
</dbReference>
<dbReference type="GO" id="GO:0005737">
    <property type="term" value="C:cytoplasm"/>
    <property type="evidence" value="ECO:0007669"/>
    <property type="project" value="InterPro"/>
</dbReference>
<dbReference type="KEGG" id="acog:HWD57_11870"/>
<dbReference type="PROSITE" id="PS50112">
    <property type="entry name" value="PAS"/>
    <property type="match status" value="1"/>
</dbReference>
<dbReference type="PRINTS" id="PR00996">
    <property type="entry name" value="CHERMTFRASE"/>
</dbReference>
<dbReference type="GO" id="GO:0008984">
    <property type="term" value="F:protein-glutamate methylesterase activity"/>
    <property type="evidence" value="ECO:0007669"/>
    <property type="project" value="InterPro"/>
</dbReference>
<evidence type="ECO:0000256" key="1">
    <source>
        <dbReference type="ARBA" id="ARBA00001541"/>
    </source>
</evidence>
<dbReference type="Gene3D" id="3.30.450.40">
    <property type="match status" value="1"/>
</dbReference>
<dbReference type="NCBIfam" id="TIGR00229">
    <property type="entry name" value="sensory_box"/>
    <property type="match status" value="1"/>
</dbReference>
<dbReference type="EC" id="2.1.1.80" evidence="2"/>
<feature type="domain" description="CheR-type methyltransferase" evidence="10">
    <location>
        <begin position="234"/>
        <end position="499"/>
    </location>
</feature>
<dbReference type="Gene3D" id="1.10.155.10">
    <property type="entry name" value="Chemotaxis receptor methyltransferase CheR, N-terminal domain"/>
    <property type="match status" value="1"/>
</dbReference>
<dbReference type="GO" id="GO:0000156">
    <property type="term" value="F:phosphorelay response regulator activity"/>
    <property type="evidence" value="ECO:0007669"/>
    <property type="project" value="InterPro"/>
</dbReference>
<dbReference type="CDD" id="cd00130">
    <property type="entry name" value="PAS"/>
    <property type="match status" value="2"/>
</dbReference>
<dbReference type="EMBL" id="CP058708">
    <property type="protein sequence ID" value="QLH50403.1"/>
    <property type="molecule type" value="Genomic_DNA"/>
</dbReference>
<evidence type="ECO:0000256" key="5">
    <source>
        <dbReference type="ARBA" id="ARBA00022691"/>
    </source>
</evidence>
<dbReference type="InterPro" id="IPR036804">
    <property type="entry name" value="CheR_N_sf"/>
</dbReference>
<feature type="active site" evidence="6">
    <location>
        <position position="39"/>
    </location>
</feature>
<dbReference type="SUPFAM" id="SSF55785">
    <property type="entry name" value="PYP-like sensor domain (PAS domain)"/>
    <property type="match status" value="2"/>
</dbReference>
<dbReference type="SUPFAM" id="SSF53335">
    <property type="entry name" value="S-adenosyl-L-methionine-dependent methyltransferases"/>
    <property type="match status" value="1"/>
</dbReference>
<evidence type="ECO:0000256" key="3">
    <source>
        <dbReference type="ARBA" id="ARBA00022603"/>
    </source>
</evidence>
<keyword evidence="5" id="KW-0949">S-adenosyl-L-methionine</keyword>
<dbReference type="Gene3D" id="3.40.50.150">
    <property type="entry name" value="Vaccinia Virus protein VP39"/>
    <property type="match status" value="1"/>
</dbReference>
<keyword evidence="3" id="KW-0489">Methyltransferase</keyword>
<keyword evidence="7" id="KW-0175">Coiled coil</keyword>
<sequence length="1151" mass="128294">MDQPLLERVSQADKVVDTHVGEPEFAAIRRLPVVGIGASAGGLEAIEELFRHMPSDTGMTFVMVQHLDPNHKSILSELIARFTTMLVSEATSGKVIQPNHIYVIPPNRDLDLLNGTLQLIAPVGPRHLRLSIDHFFRSLALDQGPNAVCIVLSGAGSDGSLGLRAIKGEGGVALVQIPETAAYDSMPRSALATGLADAVLAPREIGPWLSAYARHFPPPGSAEAALRELESGPEADKLFTLVRNHTGYDFSLYKEGTIGRRIERRMAVNRVNSLADYIPMLQQNPAEIDRLWKDFLISVTQFFRNQKAMEALDEKALQALVSNRLAGQPIRIWVPGCSTGEEAYTLAMLVQERLERLGLPLNLQVFATDIDQDALQIARMAVYPQSVAADVPAHYLRRHFLRHPQGFQMAKALRGSIVFARHDITRDPPFSRMDLVSCRNLLIYLRPPLQERVLDTLTYALKPQGVLFLGISESIGKFSHLYETLDRRARIFRRTGLSVPGIRSSQWVPRRLLNERGEDIVPSRDPGESELKYLTESALLKEHTPVCVIVDERYQVLYVHGHAGRYLEPAVGRASMYILKMARDGLRNDLAGALREVASSGNLCRIESLRVKSDESERLVNLTVRQFPGEHPKVGAFMVLFEDAGPLPQQTNEQTRDPVDLLHGADRLVWLEKELAVNRESLQNANEELETSNEELQSTVEELQSSNEELMTSQEELSSINEELLTVNVELEDKIRQLEATSDDLENLLQCTELGTIFLDVDLRVRRFTPAATKVINLLEADIGRPVEHIVHKLEYTALIADAEQVLDTLQRKTVEVRGTDGVWYSLRITAYRTGNNAVGGVVLTFVDRTDYMLAEQRFHQLLESVPDAMILSNNIGEIVQVNRHAERLFGYEPGNMIGLPLDSLLPERFRERHQENRLQFYRKPLARPMGRPGLQLFALRADGNEFPADIAIGPIPGYYDQMYVATVRDIGTRRCQEFSLARANKMFYVFANWTQAHYLSSDKMGRSLELLCRNLVSVEGCSRCWICLDDTAPGMGLTLIAHGGFASTESTLPEPDWIDPGYGLTPLVIRRLVDKGVTDKLRQAAFGWGCNSILSIPMMAADRRVGVLVVCSMASDAFSVDEVSLWQTLSSSLAATLAMLPHSSLASKGS</sequence>
<dbReference type="Gene3D" id="3.30.450.20">
    <property type="entry name" value="PAS domain"/>
    <property type="match status" value="2"/>
</dbReference>
<comment type="catalytic activity">
    <reaction evidence="1">
        <text>L-glutamyl-[protein] + S-adenosyl-L-methionine = [protein]-L-glutamate 5-O-methyl ester + S-adenosyl-L-homocysteine</text>
        <dbReference type="Rhea" id="RHEA:24452"/>
        <dbReference type="Rhea" id="RHEA-COMP:10208"/>
        <dbReference type="Rhea" id="RHEA-COMP:10311"/>
        <dbReference type="ChEBI" id="CHEBI:29973"/>
        <dbReference type="ChEBI" id="CHEBI:57856"/>
        <dbReference type="ChEBI" id="CHEBI:59789"/>
        <dbReference type="ChEBI" id="CHEBI:82795"/>
        <dbReference type="EC" id="2.1.1.80"/>
    </reaction>
</comment>
<dbReference type="InterPro" id="IPR000673">
    <property type="entry name" value="Sig_transdc_resp-reg_Me-estase"/>
</dbReference>
<dbReference type="InterPro" id="IPR050903">
    <property type="entry name" value="Bact_Chemotaxis_MeTrfase"/>
</dbReference>
<dbReference type="Gene3D" id="3.40.50.180">
    <property type="entry name" value="Methylesterase CheB, C-terminal domain"/>
    <property type="match status" value="1"/>
</dbReference>
<dbReference type="PROSITE" id="PS50122">
    <property type="entry name" value="CHEB"/>
    <property type="match status" value="1"/>
</dbReference>
<feature type="active site" evidence="6">
    <location>
        <position position="158"/>
    </location>
</feature>
<keyword evidence="4" id="KW-0808">Transferase</keyword>
<dbReference type="SMART" id="SM00138">
    <property type="entry name" value="MeTrc"/>
    <property type="match status" value="1"/>
</dbReference>
<gene>
    <name evidence="11" type="ORF">HWD57_11870</name>
</gene>
<feature type="domain" description="PAS" evidence="8">
    <location>
        <begin position="855"/>
        <end position="908"/>
    </location>
</feature>
<evidence type="ECO:0000256" key="7">
    <source>
        <dbReference type="SAM" id="Coils"/>
    </source>
</evidence>
<dbReference type="GO" id="GO:0006935">
    <property type="term" value="P:chemotaxis"/>
    <property type="evidence" value="ECO:0007669"/>
    <property type="project" value="UniProtKB-UniRule"/>
</dbReference>
<accession>A0A7D5SPD8</accession>
<evidence type="ECO:0000259" key="8">
    <source>
        <dbReference type="PROSITE" id="PS50112"/>
    </source>
</evidence>
<dbReference type="Pfam" id="PF01339">
    <property type="entry name" value="CheB_methylest"/>
    <property type="match status" value="1"/>
</dbReference>
<keyword evidence="6" id="KW-0378">Hydrolase</keyword>
<dbReference type="InterPro" id="IPR029063">
    <property type="entry name" value="SAM-dependent_MTases_sf"/>
</dbReference>
<evidence type="ECO:0000256" key="6">
    <source>
        <dbReference type="PROSITE-ProRule" id="PRU00050"/>
    </source>
</evidence>
<reference evidence="11 12" key="1">
    <citation type="journal article" date="2019" name="Microbiome">
        <title>Annotated bacterial chromosomes from frame-shift-corrected long-read metagenomic data.</title>
        <authorList>
            <person name="Arumugam K."/>
            <person name="Bagci C."/>
            <person name="Bessarab I."/>
            <person name="Beier S."/>
            <person name="Buchfink B."/>
            <person name="Gorska A."/>
            <person name="Qiu G."/>
            <person name="Huson D.H."/>
            <person name="Williams R.B.H."/>
        </authorList>
    </citation>
    <scope>NUCLEOTIDE SEQUENCE [LARGE SCALE GENOMIC DNA]</scope>
    <source>
        <strain evidence="11">SSA1</strain>
    </source>
</reference>
<dbReference type="AlphaFoldDB" id="A0A7D5SPD8"/>
<dbReference type="Proteomes" id="UP000509684">
    <property type="component" value="Chromosome"/>
</dbReference>
<dbReference type="GO" id="GO:0008983">
    <property type="term" value="F:protein-glutamate O-methyltransferase activity"/>
    <property type="evidence" value="ECO:0007669"/>
    <property type="project" value="UniProtKB-EC"/>
</dbReference>
<dbReference type="GO" id="GO:0032259">
    <property type="term" value="P:methylation"/>
    <property type="evidence" value="ECO:0007669"/>
    <property type="project" value="UniProtKB-KW"/>
</dbReference>
<dbReference type="CDD" id="cd16434">
    <property type="entry name" value="CheB-CheR_fusion"/>
    <property type="match status" value="1"/>
</dbReference>
<protein>
    <recommendedName>
        <fullName evidence="2">protein-glutamate O-methyltransferase</fullName>
        <ecNumber evidence="2">2.1.1.80</ecNumber>
    </recommendedName>
</protein>
<evidence type="ECO:0000256" key="2">
    <source>
        <dbReference type="ARBA" id="ARBA00012534"/>
    </source>
</evidence>
<dbReference type="Pfam" id="PF13596">
    <property type="entry name" value="PAS_10"/>
    <property type="match status" value="1"/>
</dbReference>
<dbReference type="Pfam" id="PF13185">
    <property type="entry name" value="GAF_2"/>
    <property type="match status" value="1"/>
</dbReference>
<dbReference type="InterPro" id="IPR035965">
    <property type="entry name" value="PAS-like_dom_sf"/>
</dbReference>
<feature type="domain" description="CheB-type methylesterase" evidence="9">
    <location>
        <begin position="30"/>
        <end position="216"/>
    </location>
</feature>
<dbReference type="Pfam" id="PF03705">
    <property type="entry name" value="CheR_N"/>
    <property type="match status" value="1"/>
</dbReference>
<evidence type="ECO:0000259" key="9">
    <source>
        <dbReference type="PROSITE" id="PS50122"/>
    </source>
</evidence>
<dbReference type="SMART" id="SM00091">
    <property type="entry name" value="PAS"/>
    <property type="match status" value="2"/>
</dbReference>
<dbReference type="PANTHER" id="PTHR24422">
    <property type="entry name" value="CHEMOTAXIS PROTEIN METHYLTRANSFERASE"/>
    <property type="match status" value="1"/>
</dbReference>
<dbReference type="InterPro" id="IPR035909">
    <property type="entry name" value="CheB_C"/>
</dbReference>
<organism evidence="11 12">
    <name type="scientific">Candidatus Accumulibacter cognatus</name>
    <dbReference type="NCBI Taxonomy" id="2954383"/>
    <lineage>
        <taxon>Bacteria</taxon>
        <taxon>Pseudomonadati</taxon>
        <taxon>Pseudomonadota</taxon>
        <taxon>Betaproteobacteria</taxon>
        <taxon>Candidatus Accumulibacter</taxon>
    </lineage>
</organism>
<feature type="active site" evidence="6">
    <location>
        <position position="66"/>
    </location>
</feature>
<evidence type="ECO:0000256" key="4">
    <source>
        <dbReference type="ARBA" id="ARBA00022679"/>
    </source>
</evidence>
<keyword evidence="6" id="KW-0145">Chemotaxis</keyword>
<dbReference type="InterPro" id="IPR022642">
    <property type="entry name" value="CheR_C"/>
</dbReference>
<dbReference type="InterPro" id="IPR000014">
    <property type="entry name" value="PAS"/>
</dbReference>
<dbReference type="InterPro" id="IPR029016">
    <property type="entry name" value="GAF-like_dom_sf"/>
</dbReference>
<dbReference type="PROSITE" id="PS50123">
    <property type="entry name" value="CHER"/>
    <property type="match status" value="1"/>
</dbReference>
<dbReference type="SUPFAM" id="SSF47757">
    <property type="entry name" value="Chemotaxis receptor methyltransferase CheR, N-terminal domain"/>
    <property type="match status" value="1"/>
</dbReference>
<evidence type="ECO:0000259" key="10">
    <source>
        <dbReference type="PROSITE" id="PS50123"/>
    </source>
</evidence>
<proteinExistence type="predicted"/>
<dbReference type="SUPFAM" id="SSF55781">
    <property type="entry name" value="GAF domain-like"/>
    <property type="match status" value="1"/>
</dbReference>
<dbReference type="InterPro" id="IPR000780">
    <property type="entry name" value="CheR_MeTrfase"/>
</dbReference>
<dbReference type="SUPFAM" id="SSF52738">
    <property type="entry name" value="Methylesterase CheB, C-terminal domain"/>
    <property type="match status" value="1"/>
</dbReference>
<dbReference type="InterPro" id="IPR022641">
    <property type="entry name" value="CheR_N"/>
</dbReference>
<name>A0A7D5SPD8_9PROT</name>
<dbReference type="InterPro" id="IPR003018">
    <property type="entry name" value="GAF"/>
</dbReference>